<keyword evidence="2" id="KW-0813">Transport</keyword>
<proteinExistence type="evidence at transcript level"/>
<feature type="compositionally biased region" description="Polar residues" evidence="5">
    <location>
        <begin position="1181"/>
        <end position="1204"/>
    </location>
</feature>
<evidence type="ECO:0000256" key="5">
    <source>
        <dbReference type="SAM" id="MobiDB-lite"/>
    </source>
</evidence>
<dbReference type="Pfam" id="PF16755">
    <property type="entry name" value="Beta-prop_NUP159_NUP214"/>
    <property type="match status" value="1"/>
</dbReference>
<dbReference type="GO" id="GO:0006606">
    <property type="term" value="P:protein import into nucleus"/>
    <property type="evidence" value="ECO:0007669"/>
    <property type="project" value="TreeGrafter"/>
</dbReference>
<dbReference type="InterPro" id="IPR015943">
    <property type="entry name" value="WD40/YVTN_repeat-like_dom_sf"/>
</dbReference>
<dbReference type="Gene3D" id="2.130.10.10">
    <property type="entry name" value="YVTN repeat-like/Quinoprotein amine dehydrogenase"/>
    <property type="match status" value="1"/>
</dbReference>
<accession>F1KR81</accession>
<dbReference type="InterPro" id="IPR039462">
    <property type="entry name" value="Nup159/Nup146_N"/>
</dbReference>
<dbReference type="GO" id="GO:0006405">
    <property type="term" value="P:RNA export from nucleus"/>
    <property type="evidence" value="ECO:0007669"/>
    <property type="project" value="TreeGrafter"/>
</dbReference>
<evidence type="ECO:0000256" key="1">
    <source>
        <dbReference type="ARBA" id="ARBA00004123"/>
    </source>
</evidence>
<keyword evidence="3" id="KW-0539">Nucleus</keyword>
<dbReference type="PANTHER" id="PTHR23193:SF5">
    <property type="entry name" value="NUCLEAR ENVELOPE PORE MEMBRANE PROTEIN POM 121C-RELATED"/>
    <property type="match status" value="1"/>
</dbReference>
<keyword evidence="4" id="KW-0175">Coiled coil</keyword>
<feature type="compositionally biased region" description="Polar residues" evidence="5">
    <location>
        <begin position="1429"/>
        <end position="1444"/>
    </location>
</feature>
<feature type="coiled-coil region" evidence="4">
    <location>
        <begin position="628"/>
        <end position="655"/>
    </location>
</feature>
<dbReference type="GO" id="GO:0005643">
    <property type="term" value="C:nuclear pore"/>
    <property type="evidence" value="ECO:0007669"/>
    <property type="project" value="TreeGrafter"/>
</dbReference>
<comment type="subcellular location">
    <subcellularLocation>
        <location evidence="1">Nucleus</location>
    </subcellularLocation>
</comment>
<dbReference type="GO" id="GO:0008139">
    <property type="term" value="F:nuclear localization sequence binding"/>
    <property type="evidence" value="ECO:0007669"/>
    <property type="project" value="TreeGrafter"/>
</dbReference>
<protein>
    <submittedName>
        <fullName evidence="7">Nuclear pore complex protein Nup214</fullName>
    </submittedName>
</protein>
<evidence type="ECO:0000256" key="2">
    <source>
        <dbReference type="ARBA" id="ARBA00022448"/>
    </source>
</evidence>
<feature type="domain" description="Nucleoporin Nup159/Nup146 N-terminal" evidence="6">
    <location>
        <begin position="156"/>
        <end position="400"/>
    </location>
</feature>
<feature type="region of interest" description="Disordered" evidence="5">
    <location>
        <begin position="1424"/>
        <end position="1444"/>
    </location>
</feature>
<dbReference type="SUPFAM" id="SSF117289">
    <property type="entry name" value="Nucleoporin domain"/>
    <property type="match status" value="1"/>
</dbReference>
<sequence length="1444" mass="152340">MATDIFVDITDFQFRALRRVRLFTKPIEPRGEKISPSLIATSSHFGITVVGNPEGLLLSLRTSDVHSLQASHSNRDIEVNDVHLKTSVIPGDETDELIALGCNCSGRILSALVNTSNGPFVHLFDMCAFSPDFAPKAGVVRPIRVSSVDGARGVALEWNPQLDGVFAVIATDGTLSTFLFDIENPERICIVGTTNLTVRGSCISWSPKGKQLVVGDDSGNVLQYKPEMVLVRTIAAPNNITSMQGIPLRCTGLCWLATTEFLVAYSPRNGDEVNIALLTVKKDAPPRWSHLEDVTYSGNRGKFHQKITFTALHQWQIVLCASSRSTEVALLGKVENVWKCWQLDDVSRIETPLGIGGEESFPLGVCIDTSSQIAVKLSDDEGMQVPPCPLVMLISSDGVLLSYSAISLRSEHQNINRASVELPKAINAGEAPTRLPPQAKVVNDSQNSLAIAQFPSAPSTDAIPLPTVSQELFKQLSTSPSLSSQPSLDMASSVQQASFFKAQPVASIQAPSQQVATCAAQTSTSEMKAAANSPSLMKATANGQSTSVVSLPSGKVPPENLMKLRAEFRNKLQLYDEEIFMLREHNDWLKDMHDSMQKNGFTDFSGISNEEGLLGEVEELRVCIDRLIGKLNSEIKELTILVRQEQENVRSAQLQPRHCVAEKLLDFDRWYRQNKLEKALQRVCSKVSVVENWLDSVATPPRQPSSNQRVEASLSVEDERRVVTTARNVCKAITSRRNVLAELQRRFSDLSARYRLIMDKKAKQSSHDDKQPSVRNISEPFSKIEVTTVEEDTKFDVTGLCSKDDMLTKLRLFAKRTVTTPRKINVTPLKPYKAPTKKDTKSIISRIEARLEQSSTLPTRSSQKMMMDIGTQSPDFLRYDVKPVSETPHLASNIGVISASNAVSTDSTTAALGSFNKALNGTPRPQAPDLAKSVITTTSGSLSASRTFSVLSSAIQTPKLVPAPLSSTPLTAFKFTAPPAPSTSPISAATPFASTSASAIAVTTVHAATTQVSTNVHVTSKGAVFAQPAAVTVTSVKASKEAEKTITVSAPLAPPSVQIQPSASTVATISKPAESSAVSMTSGGVVSVPPTVTTTVVTNAASAATPAATTATSNTAVTAVPTTTAPTAVAATTTVQSVTGPITTAITTGVSTTQIAKAPTTIESPATTTAESVSFTFKLPTTVQKQSSPSTTSMSQEASASNSMDEGMMDEEGPSTIPSNLFSSSLSLGLGSANSKSGNTAKNVFGGGLSLGATSPSSSLFGGAANSNTGSVFGGAARSAFQTNVARTSNLFGGLTAATTTQQQQQSTPSFSFSAALAKPQQVTTSTSAFGAKPVVGGTTTFGGAPAFGAKPTFGSPSPLASAFGQARAAQPAVPAGGGFSAFAHGGSSGFGALAASQQAQKSSVFGGSGFAALAQQQPAKSSIFGGAFSTQPNTQSSAFSTWR</sequence>
<dbReference type="EMBL" id="JI164554">
    <property type="protein sequence ID" value="ADY40385.1"/>
    <property type="molecule type" value="mRNA"/>
</dbReference>
<evidence type="ECO:0000259" key="6">
    <source>
        <dbReference type="Pfam" id="PF16755"/>
    </source>
</evidence>
<evidence type="ECO:0000313" key="7">
    <source>
        <dbReference type="EMBL" id="ADY40385.1"/>
    </source>
</evidence>
<evidence type="ECO:0000256" key="3">
    <source>
        <dbReference type="ARBA" id="ARBA00023242"/>
    </source>
</evidence>
<dbReference type="GO" id="GO:0017056">
    <property type="term" value="F:structural constituent of nuclear pore"/>
    <property type="evidence" value="ECO:0007669"/>
    <property type="project" value="TreeGrafter"/>
</dbReference>
<evidence type="ECO:0000256" key="4">
    <source>
        <dbReference type="SAM" id="Coils"/>
    </source>
</evidence>
<organism evidence="7">
    <name type="scientific">Ascaris suum</name>
    <name type="common">Pig roundworm</name>
    <name type="synonym">Ascaris lumbricoides</name>
    <dbReference type="NCBI Taxonomy" id="6253"/>
    <lineage>
        <taxon>Eukaryota</taxon>
        <taxon>Metazoa</taxon>
        <taxon>Ecdysozoa</taxon>
        <taxon>Nematoda</taxon>
        <taxon>Chromadorea</taxon>
        <taxon>Rhabditida</taxon>
        <taxon>Spirurina</taxon>
        <taxon>Ascaridomorpha</taxon>
        <taxon>Ascaridoidea</taxon>
        <taxon>Ascarididae</taxon>
        <taxon>Ascaris</taxon>
    </lineage>
</organism>
<feature type="region of interest" description="Disordered" evidence="5">
    <location>
        <begin position="1181"/>
        <end position="1220"/>
    </location>
</feature>
<name>F1KR81_ASCSU</name>
<reference evidence="7" key="1">
    <citation type="journal article" date="2011" name="Genome Res.">
        <title>Deep small RNA sequencing from the nematode Ascaris reveals conservation, functional diversification, and novel developmental profiles.</title>
        <authorList>
            <person name="Wang J."/>
            <person name="Czech B."/>
            <person name="Crunk A."/>
            <person name="Wallace A."/>
            <person name="Mitreva M."/>
            <person name="Hannon G.J."/>
            <person name="Davis R.E."/>
        </authorList>
    </citation>
    <scope>NUCLEOTIDE SEQUENCE</scope>
</reference>
<dbReference type="InterPro" id="IPR026054">
    <property type="entry name" value="Nucleoporin"/>
</dbReference>
<dbReference type="PANTHER" id="PTHR23193">
    <property type="entry name" value="NUCLEAR PORE COMPLEX PROTEIN NUP"/>
    <property type="match status" value="1"/>
</dbReference>